<accession>A0ACB8Z7F6</accession>
<reference evidence="1 2" key="2">
    <citation type="journal article" date="2022" name="Mol. Ecol. Resour.">
        <title>The genomes of chicory, endive, great burdock and yacon provide insights into Asteraceae paleo-polyploidization history and plant inulin production.</title>
        <authorList>
            <person name="Fan W."/>
            <person name="Wang S."/>
            <person name="Wang H."/>
            <person name="Wang A."/>
            <person name="Jiang F."/>
            <person name="Liu H."/>
            <person name="Zhao H."/>
            <person name="Xu D."/>
            <person name="Zhang Y."/>
        </authorList>
    </citation>
    <scope>NUCLEOTIDE SEQUENCE [LARGE SCALE GENOMIC DNA]</scope>
    <source>
        <strain evidence="2">cv. Yunnan</strain>
        <tissue evidence="1">Leaves</tissue>
    </source>
</reference>
<reference evidence="2" key="1">
    <citation type="journal article" date="2022" name="Mol. Ecol. Resour.">
        <title>The genomes of chicory, endive, great burdock and yacon provide insights into Asteraceae palaeo-polyploidization history and plant inulin production.</title>
        <authorList>
            <person name="Fan W."/>
            <person name="Wang S."/>
            <person name="Wang H."/>
            <person name="Wang A."/>
            <person name="Jiang F."/>
            <person name="Liu H."/>
            <person name="Zhao H."/>
            <person name="Xu D."/>
            <person name="Zhang Y."/>
        </authorList>
    </citation>
    <scope>NUCLEOTIDE SEQUENCE [LARGE SCALE GENOMIC DNA]</scope>
    <source>
        <strain evidence="2">cv. Yunnan</strain>
    </source>
</reference>
<evidence type="ECO:0000313" key="2">
    <source>
        <dbReference type="Proteomes" id="UP001056120"/>
    </source>
</evidence>
<organism evidence="1 2">
    <name type="scientific">Smallanthus sonchifolius</name>
    <dbReference type="NCBI Taxonomy" id="185202"/>
    <lineage>
        <taxon>Eukaryota</taxon>
        <taxon>Viridiplantae</taxon>
        <taxon>Streptophyta</taxon>
        <taxon>Embryophyta</taxon>
        <taxon>Tracheophyta</taxon>
        <taxon>Spermatophyta</taxon>
        <taxon>Magnoliopsida</taxon>
        <taxon>eudicotyledons</taxon>
        <taxon>Gunneridae</taxon>
        <taxon>Pentapetalae</taxon>
        <taxon>asterids</taxon>
        <taxon>campanulids</taxon>
        <taxon>Asterales</taxon>
        <taxon>Asteraceae</taxon>
        <taxon>Asteroideae</taxon>
        <taxon>Heliantheae alliance</taxon>
        <taxon>Millerieae</taxon>
        <taxon>Smallanthus</taxon>
    </lineage>
</organism>
<keyword evidence="2" id="KW-1185">Reference proteome</keyword>
<proteinExistence type="predicted"/>
<comment type="caution">
    <text evidence="1">The sequence shown here is derived from an EMBL/GenBank/DDBJ whole genome shotgun (WGS) entry which is preliminary data.</text>
</comment>
<gene>
    <name evidence="1" type="ORF">L1987_76536</name>
</gene>
<evidence type="ECO:0000313" key="1">
    <source>
        <dbReference type="EMBL" id="KAI3693589.1"/>
    </source>
</evidence>
<dbReference type="EMBL" id="CM042043">
    <property type="protein sequence ID" value="KAI3693589.1"/>
    <property type="molecule type" value="Genomic_DNA"/>
</dbReference>
<name>A0ACB8Z7F6_9ASTR</name>
<protein>
    <submittedName>
        <fullName evidence="1">Uncharacterized protein</fullName>
    </submittedName>
</protein>
<sequence length="811" mass="91254">MAARASFSHDSRLVKMPLPESVLLKDYLLDDLSSCSSNGFRSYPRRQCCTKVWYLMEIDLNKHIKLPPTQKHFLKIKSKSKLKLKSSPVLHKASAAVVNVFKRFRFSGARSGSANPRKPNFLPKILSLKLSNHSFWKKTTDQKKTEFKRLNSFDEPIKQKDNNLPPASTVSAAVTTTAAEMKLKASTSNSNSSATSDSYFTTTSNSSTTGGSSKITSKIKEIEQIAMEEMNTATGENAAVTTVTATTNNATGNGKKKLRGKEKDQFSPDSVIDFPYDDDNDEDEVTSPFQHSPFYAKGCKRKLRSKVQRTKSLTQLKPVRLEDRITLSESRTHGLILESSLQIQHKFAAEKKAIALLQVLKATMSSHDLSESTMTQRILLGFFTERFIEGNVSNYIILQEAKDWVNGRTKGMFEPQDNKLTYIKEMEKEVKWLKYREEETREVVFELEYEVFTSLVEETESDMKGEEQSVYLFGISLTNRPKWQQFIICSSGFFFGYLVNGICEEYVYNRLQFSYGWYFTFVQSFIYLMLIYIQGFTPKQMVNPWKIYVKLSAVLMGSQGLTKGSLAFLNYPAQLMFKSTKVLPVMIMGAFIPGLKRKYPPQEYVSAVLLVIGLILFTLADANSSPNFSFIGVVMICGSLVMDSFLGNLQEAIFTVNPNTTQMEMLFCSTVVGLPFLVPPMVLTGELFKAWHSCYEHPYVYGVLVFEAIATYVGQVSVLSLVALFGAATTAMITTARKAVTLSLSYIIFTKPLTEQHGSGLILIAMGLILKMVSDHKAPAYDQRSDTTLKQVKLHPKGQKTVDLEEKRPLV</sequence>
<dbReference type="Proteomes" id="UP001056120">
    <property type="component" value="Linkage Group LG26"/>
</dbReference>